<gene>
    <name evidence="2" type="ORF">DEO45_08935</name>
</gene>
<dbReference type="GO" id="GO:0035556">
    <property type="term" value="P:intracellular signal transduction"/>
    <property type="evidence" value="ECO:0007669"/>
    <property type="project" value="InterPro"/>
</dbReference>
<feature type="domain" description="Guanylate cyclase" evidence="1">
    <location>
        <begin position="264"/>
        <end position="405"/>
    </location>
</feature>
<dbReference type="InterPro" id="IPR029016">
    <property type="entry name" value="GAF-like_dom_sf"/>
</dbReference>
<dbReference type="RefSeq" id="WP_114342696.1">
    <property type="nucleotide sequence ID" value="NZ_QFWQ01000005.1"/>
</dbReference>
<keyword evidence="3" id="KW-1185">Reference proteome</keyword>
<dbReference type="EMBL" id="QFWQ01000005">
    <property type="protein sequence ID" value="RCS30174.1"/>
    <property type="molecule type" value="Genomic_DNA"/>
</dbReference>
<accession>A0A368KE41</accession>
<dbReference type="InterPro" id="IPR001054">
    <property type="entry name" value="A/G_cyclase"/>
</dbReference>
<dbReference type="Gene3D" id="3.30.70.1230">
    <property type="entry name" value="Nucleotide cyclase"/>
    <property type="match status" value="1"/>
</dbReference>
<dbReference type="GO" id="GO:0004016">
    <property type="term" value="F:adenylate cyclase activity"/>
    <property type="evidence" value="ECO:0007669"/>
    <property type="project" value="UniProtKB-ARBA"/>
</dbReference>
<evidence type="ECO:0000313" key="3">
    <source>
        <dbReference type="Proteomes" id="UP000252387"/>
    </source>
</evidence>
<sequence>MIEWIEYAKIAGAFVGACGIATLAKLYHDRVVTGKDTELKIKDAEITRLQADLLKAQSRVKTAEEDSAPAHRDLIRLRAQLTEMIERLAGTLRAQAASLYIPVFNASDEMTASPRSFAFVAAWNIDPGATAAILKMKLVESWTVVGECWGRATLIGNNNLQANVRHVASYDKQSGFVPLHTLVSPVRWQGRQIGVVQVFNKTLPGSAYDLDEHGFQSDDRRQLLEALQETSDAGMAGTLHYFRSSPDAMRVLGLQDELNLENAVIMYVDLTQSSALFDELPLTDAARLINRFSQNIYRRIGPFSGIMEKFNGDGTLIRFHYAGFDGHAPMSNPALRAICAAADLFGEFKAFKTQRWQGLAADVAEAVKLRITIALGPVVSTNMGPQQFQTPTAMGQCVNRSAKMIAFAPRDRDVMLVDDNMSRALKQIDEHYAAALTAFDSWSSDTARQSPSLAGHRYFEVTPEPFRLAAMEFRQSPYAHPP</sequence>
<dbReference type="SUPFAM" id="SSF55073">
    <property type="entry name" value="Nucleotide cyclase"/>
    <property type="match status" value="1"/>
</dbReference>
<dbReference type="OrthoDB" id="6064937at2"/>
<evidence type="ECO:0000259" key="1">
    <source>
        <dbReference type="PROSITE" id="PS50125"/>
    </source>
</evidence>
<evidence type="ECO:0000313" key="2">
    <source>
        <dbReference type="EMBL" id="RCS30174.1"/>
    </source>
</evidence>
<organism evidence="2 3">
    <name type="scientific">Rhodanobacter denitrificans</name>
    <dbReference type="NCBI Taxonomy" id="666685"/>
    <lineage>
        <taxon>Bacteria</taxon>
        <taxon>Pseudomonadati</taxon>
        <taxon>Pseudomonadota</taxon>
        <taxon>Gammaproteobacteria</taxon>
        <taxon>Lysobacterales</taxon>
        <taxon>Rhodanobacteraceae</taxon>
        <taxon>Rhodanobacter</taxon>
    </lineage>
</organism>
<dbReference type="InterPro" id="IPR029787">
    <property type="entry name" value="Nucleotide_cyclase"/>
</dbReference>
<dbReference type="GO" id="GO:0009190">
    <property type="term" value="P:cyclic nucleotide biosynthetic process"/>
    <property type="evidence" value="ECO:0007669"/>
    <property type="project" value="InterPro"/>
</dbReference>
<proteinExistence type="predicted"/>
<reference evidence="2 3" key="1">
    <citation type="submission" date="2018-05" db="EMBL/GenBank/DDBJ databases">
        <title>Draft genome sequence of Rhodanobacter denitrificans Yn1 isolated from gold copper mine.</title>
        <authorList>
            <person name="Yang N."/>
            <person name="Mazhar H.S."/>
            <person name="Rensing C."/>
        </authorList>
    </citation>
    <scope>NUCLEOTIDE SEQUENCE [LARGE SCALE GENOMIC DNA]</scope>
    <source>
        <strain evidence="2 3">Yn1</strain>
    </source>
</reference>
<name>A0A368KE41_9GAMM</name>
<protein>
    <recommendedName>
        <fullName evidence="1">Guanylate cyclase domain-containing protein</fullName>
    </recommendedName>
</protein>
<dbReference type="AlphaFoldDB" id="A0A368KE41"/>
<dbReference type="PROSITE" id="PS50125">
    <property type="entry name" value="GUANYLATE_CYCLASE_2"/>
    <property type="match status" value="1"/>
</dbReference>
<dbReference type="Gene3D" id="3.30.450.40">
    <property type="match status" value="1"/>
</dbReference>
<comment type="caution">
    <text evidence="2">The sequence shown here is derived from an EMBL/GenBank/DDBJ whole genome shotgun (WGS) entry which is preliminary data.</text>
</comment>
<dbReference type="Proteomes" id="UP000252387">
    <property type="component" value="Unassembled WGS sequence"/>
</dbReference>